<keyword evidence="2" id="KW-1185">Reference proteome</keyword>
<reference evidence="1 2" key="1">
    <citation type="journal article" date="2018" name="Front. Plant Sci.">
        <title>Red Clover (Trifolium pratense) and Zigzag Clover (T. medium) - A Picture of Genomic Similarities and Differences.</title>
        <authorList>
            <person name="Dluhosova J."/>
            <person name="Istvanek J."/>
            <person name="Nedelnik J."/>
            <person name="Repkova J."/>
        </authorList>
    </citation>
    <scope>NUCLEOTIDE SEQUENCE [LARGE SCALE GENOMIC DNA]</scope>
    <source>
        <strain evidence="2">cv. 10/8</strain>
        <tissue evidence="1">Leaf</tissue>
    </source>
</reference>
<dbReference type="Proteomes" id="UP000265520">
    <property type="component" value="Unassembled WGS sequence"/>
</dbReference>
<comment type="caution">
    <text evidence="1">The sequence shown here is derived from an EMBL/GenBank/DDBJ whole genome shotgun (WGS) entry which is preliminary data.</text>
</comment>
<name>A0A392WJ56_9FABA</name>
<protein>
    <submittedName>
        <fullName evidence="1">Uncharacterized protein</fullName>
    </submittedName>
</protein>
<dbReference type="EMBL" id="LXQA011467490">
    <property type="protein sequence ID" value="MCI98231.1"/>
    <property type="molecule type" value="Genomic_DNA"/>
</dbReference>
<evidence type="ECO:0000313" key="1">
    <source>
        <dbReference type="EMBL" id="MCI98231.1"/>
    </source>
</evidence>
<sequence>WCAYHRCRGHDIEKCYKLKALIEELIREGHLKKLIDKGS</sequence>
<proteinExistence type="predicted"/>
<evidence type="ECO:0000313" key="2">
    <source>
        <dbReference type="Proteomes" id="UP000265520"/>
    </source>
</evidence>
<dbReference type="AlphaFoldDB" id="A0A392WJ56"/>
<organism evidence="1 2">
    <name type="scientific">Trifolium medium</name>
    <dbReference type="NCBI Taxonomy" id="97028"/>
    <lineage>
        <taxon>Eukaryota</taxon>
        <taxon>Viridiplantae</taxon>
        <taxon>Streptophyta</taxon>
        <taxon>Embryophyta</taxon>
        <taxon>Tracheophyta</taxon>
        <taxon>Spermatophyta</taxon>
        <taxon>Magnoliopsida</taxon>
        <taxon>eudicotyledons</taxon>
        <taxon>Gunneridae</taxon>
        <taxon>Pentapetalae</taxon>
        <taxon>rosids</taxon>
        <taxon>fabids</taxon>
        <taxon>Fabales</taxon>
        <taxon>Fabaceae</taxon>
        <taxon>Papilionoideae</taxon>
        <taxon>50 kb inversion clade</taxon>
        <taxon>NPAAA clade</taxon>
        <taxon>Hologalegina</taxon>
        <taxon>IRL clade</taxon>
        <taxon>Trifolieae</taxon>
        <taxon>Trifolium</taxon>
    </lineage>
</organism>
<feature type="non-terminal residue" evidence="1">
    <location>
        <position position="1"/>
    </location>
</feature>
<accession>A0A392WJ56</accession>